<dbReference type="OrthoDB" id="10255738at2759"/>
<keyword evidence="2" id="KW-1185">Reference proteome</keyword>
<evidence type="ECO:0000313" key="2">
    <source>
        <dbReference type="Proteomes" id="UP000789508"/>
    </source>
</evidence>
<gene>
    <name evidence="1" type="ORF">ALEPTO_LOCUS1405</name>
</gene>
<accession>A0A9N8VQ10</accession>
<dbReference type="EMBL" id="CAJVPS010000152">
    <property type="protein sequence ID" value="CAG8458435.1"/>
    <property type="molecule type" value="Genomic_DNA"/>
</dbReference>
<dbReference type="Proteomes" id="UP000789508">
    <property type="component" value="Unassembled WGS sequence"/>
</dbReference>
<reference evidence="1" key="1">
    <citation type="submission" date="2021-06" db="EMBL/GenBank/DDBJ databases">
        <authorList>
            <person name="Kallberg Y."/>
            <person name="Tangrot J."/>
            <person name="Rosling A."/>
        </authorList>
    </citation>
    <scope>NUCLEOTIDE SEQUENCE</scope>
    <source>
        <strain evidence="1">FL130A</strain>
    </source>
</reference>
<organism evidence="1 2">
    <name type="scientific">Ambispora leptoticha</name>
    <dbReference type="NCBI Taxonomy" id="144679"/>
    <lineage>
        <taxon>Eukaryota</taxon>
        <taxon>Fungi</taxon>
        <taxon>Fungi incertae sedis</taxon>
        <taxon>Mucoromycota</taxon>
        <taxon>Glomeromycotina</taxon>
        <taxon>Glomeromycetes</taxon>
        <taxon>Archaeosporales</taxon>
        <taxon>Ambisporaceae</taxon>
        <taxon>Ambispora</taxon>
    </lineage>
</organism>
<comment type="caution">
    <text evidence="1">The sequence shown here is derived from an EMBL/GenBank/DDBJ whole genome shotgun (WGS) entry which is preliminary data.</text>
</comment>
<evidence type="ECO:0000313" key="1">
    <source>
        <dbReference type="EMBL" id="CAG8458435.1"/>
    </source>
</evidence>
<name>A0A9N8VQ10_9GLOM</name>
<sequence>MVETEKYNSLLTELEIKNQEEFHELIHQLEDADLFFEKFLKHNIEESEKLLRKINADVRALSEFRDMPEDSKKMSLMNALEYRRENQKYNVYLFIEKTDVSEMLRDLASFTEYGVFHVGLEIDGIIIEWGCGPAGQSIVYPRVDERRILAHVRLNYKRMNPDSAIVNACNKKINHIIDRLGAGNRITTSVLDTLLSLIYRLFYHLGTIKEDKLKIIAERCVYYNKTHNYHFLRNNCQHFLDQILIAIGLEFKPEGEFKKFMDRIKYKGDGAFRFKDAVFKSRMELDRYADAHWNSLENEWDKKLLICFSDMMERMYERGIDVWGPMNFENWERRHEDLKALVTTPGAIAPANVVVGATVEIVAVVGATVDIVAVVLDFAAAAGSTRRLWALMRSFVDLVKAE</sequence>
<dbReference type="AlphaFoldDB" id="A0A9N8VQ10"/>
<proteinExistence type="predicted"/>
<protein>
    <submittedName>
        <fullName evidence="1">10152_t:CDS:1</fullName>
    </submittedName>
</protein>